<evidence type="ECO:0000313" key="4">
    <source>
        <dbReference type="Proteomes" id="UP001283361"/>
    </source>
</evidence>
<feature type="compositionally biased region" description="Basic and acidic residues" evidence="1">
    <location>
        <begin position="24"/>
        <end position="36"/>
    </location>
</feature>
<feature type="chain" id="PRO_5041908768" evidence="2">
    <location>
        <begin position="23"/>
        <end position="83"/>
    </location>
</feature>
<feature type="signal peptide" evidence="2">
    <location>
        <begin position="1"/>
        <end position="22"/>
    </location>
</feature>
<protein>
    <submittedName>
        <fullName evidence="3">Uncharacterized protein</fullName>
    </submittedName>
</protein>
<proteinExistence type="predicted"/>
<feature type="compositionally biased region" description="Basic and acidic residues" evidence="1">
    <location>
        <begin position="74"/>
        <end position="83"/>
    </location>
</feature>
<keyword evidence="4" id="KW-1185">Reference proteome</keyword>
<sequence>MKLYVVLLCFMFAAVFVKESAASGEEKAEAVPKEEAASEEEEEPTMLELEALEAIEEQMIEHMEGDFEEGDLDDQGKPVESKE</sequence>
<dbReference type="AlphaFoldDB" id="A0AAE0XUK7"/>
<gene>
    <name evidence="3" type="ORF">RRG08_055250</name>
</gene>
<dbReference type="EMBL" id="JAWDGP010007558">
    <property type="protein sequence ID" value="KAK3713608.1"/>
    <property type="molecule type" value="Genomic_DNA"/>
</dbReference>
<comment type="caution">
    <text evidence="3">The sequence shown here is derived from an EMBL/GenBank/DDBJ whole genome shotgun (WGS) entry which is preliminary data.</text>
</comment>
<accession>A0AAE0XUK7</accession>
<organism evidence="3 4">
    <name type="scientific">Elysia crispata</name>
    <name type="common">lettuce slug</name>
    <dbReference type="NCBI Taxonomy" id="231223"/>
    <lineage>
        <taxon>Eukaryota</taxon>
        <taxon>Metazoa</taxon>
        <taxon>Spiralia</taxon>
        <taxon>Lophotrochozoa</taxon>
        <taxon>Mollusca</taxon>
        <taxon>Gastropoda</taxon>
        <taxon>Heterobranchia</taxon>
        <taxon>Euthyneura</taxon>
        <taxon>Panpulmonata</taxon>
        <taxon>Sacoglossa</taxon>
        <taxon>Placobranchoidea</taxon>
        <taxon>Plakobranchidae</taxon>
        <taxon>Elysia</taxon>
    </lineage>
</organism>
<dbReference type="Proteomes" id="UP001283361">
    <property type="component" value="Unassembled WGS sequence"/>
</dbReference>
<evidence type="ECO:0000256" key="1">
    <source>
        <dbReference type="SAM" id="MobiDB-lite"/>
    </source>
</evidence>
<keyword evidence="2" id="KW-0732">Signal</keyword>
<evidence type="ECO:0000313" key="3">
    <source>
        <dbReference type="EMBL" id="KAK3713608.1"/>
    </source>
</evidence>
<feature type="region of interest" description="Disordered" evidence="1">
    <location>
        <begin position="63"/>
        <end position="83"/>
    </location>
</feature>
<evidence type="ECO:0000256" key="2">
    <source>
        <dbReference type="SAM" id="SignalP"/>
    </source>
</evidence>
<feature type="region of interest" description="Disordered" evidence="1">
    <location>
        <begin position="21"/>
        <end position="45"/>
    </location>
</feature>
<name>A0AAE0XUK7_9GAST</name>
<reference evidence="3" key="1">
    <citation type="journal article" date="2023" name="G3 (Bethesda)">
        <title>A reference genome for the long-term kleptoplast-retaining sea slug Elysia crispata morphotype clarki.</title>
        <authorList>
            <person name="Eastman K.E."/>
            <person name="Pendleton A.L."/>
            <person name="Shaikh M.A."/>
            <person name="Suttiyut T."/>
            <person name="Ogas R."/>
            <person name="Tomko P."/>
            <person name="Gavelis G."/>
            <person name="Widhalm J.R."/>
            <person name="Wisecaver J.H."/>
        </authorList>
    </citation>
    <scope>NUCLEOTIDE SEQUENCE</scope>
    <source>
        <strain evidence="3">ECLA1</strain>
    </source>
</reference>